<evidence type="ECO:0000313" key="3">
    <source>
        <dbReference type="Proteomes" id="UP000036834"/>
    </source>
</evidence>
<dbReference type="Proteomes" id="UP000036834">
    <property type="component" value="Unassembled WGS sequence"/>
</dbReference>
<gene>
    <name evidence="2" type="ORF">ADS79_05870</name>
</gene>
<dbReference type="AlphaFoldDB" id="A0A0K9YXU3"/>
<evidence type="ECO:0000256" key="1">
    <source>
        <dbReference type="SAM" id="MobiDB-lite"/>
    </source>
</evidence>
<feature type="region of interest" description="Disordered" evidence="1">
    <location>
        <begin position="34"/>
        <end position="54"/>
    </location>
</feature>
<sequence length="62" mass="6927">MKDGDDGLNPACSSCYAVLPMSIATETSTEHFMRRSRKADGRSPLHPGKQPFLQPFFERAIE</sequence>
<accession>A0A0K9YXU3</accession>
<dbReference type="EMBL" id="LGIQ01000005">
    <property type="protein sequence ID" value="KNB73477.1"/>
    <property type="molecule type" value="Genomic_DNA"/>
</dbReference>
<feature type="compositionally biased region" description="Basic and acidic residues" evidence="1">
    <location>
        <begin position="34"/>
        <end position="43"/>
    </location>
</feature>
<comment type="caution">
    <text evidence="2">The sequence shown here is derived from an EMBL/GenBank/DDBJ whole genome shotgun (WGS) entry which is preliminary data.</text>
</comment>
<protein>
    <submittedName>
        <fullName evidence="2">Uncharacterized protein</fullName>
    </submittedName>
</protein>
<organism evidence="2 3">
    <name type="scientific">Brevibacillus reuszeri</name>
    <dbReference type="NCBI Taxonomy" id="54915"/>
    <lineage>
        <taxon>Bacteria</taxon>
        <taxon>Bacillati</taxon>
        <taxon>Bacillota</taxon>
        <taxon>Bacilli</taxon>
        <taxon>Bacillales</taxon>
        <taxon>Paenibacillaceae</taxon>
        <taxon>Brevibacillus</taxon>
    </lineage>
</organism>
<reference evidence="3" key="1">
    <citation type="submission" date="2015-07" db="EMBL/GenBank/DDBJ databases">
        <title>Genome sequencing project for genomic taxonomy and phylogenomics of Bacillus-like bacteria.</title>
        <authorList>
            <person name="Liu B."/>
            <person name="Wang J."/>
            <person name="Zhu Y."/>
            <person name="Liu G."/>
            <person name="Chen Q."/>
            <person name="Chen Z."/>
            <person name="Lan J."/>
            <person name="Che J."/>
            <person name="Ge C."/>
            <person name="Shi H."/>
            <person name="Pan Z."/>
            <person name="Liu X."/>
        </authorList>
    </citation>
    <scope>NUCLEOTIDE SEQUENCE [LARGE SCALE GENOMIC DNA]</scope>
    <source>
        <strain evidence="3">DSM 9887</strain>
    </source>
</reference>
<proteinExistence type="predicted"/>
<evidence type="ECO:0000313" key="2">
    <source>
        <dbReference type="EMBL" id="KNB73477.1"/>
    </source>
</evidence>
<name>A0A0K9YXU3_9BACL</name>